<evidence type="ECO:0000313" key="2">
    <source>
        <dbReference type="EMBL" id="TQE09345.1"/>
    </source>
</evidence>
<dbReference type="EMBL" id="VIEB01000059">
    <property type="protein sequence ID" value="TQE09345.1"/>
    <property type="molecule type" value="Genomic_DNA"/>
</dbReference>
<evidence type="ECO:0008006" key="4">
    <source>
        <dbReference type="Google" id="ProtNLM"/>
    </source>
</evidence>
<organism evidence="2 3">
    <name type="scientific">Malus baccata</name>
    <name type="common">Siberian crab apple</name>
    <name type="synonym">Pyrus baccata</name>
    <dbReference type="NCBI Taxonomy" id="106549"/>
    <lineage>
        <taxon>Eukaryota</taxon>
        <taxon>Viridiplantae</taxon>
        <taxon>Streptophyta</taxon>
        <taxon>Embryophyta</taxon>
        <taxon>Tracheophyta</taxon>
        <taxon>Spermatophyta</taxon>
        <taxon>Magnoliopsida</taxon>
        <taxon>eudicotyledons</taxon>
        <taxon>Gunneridae</taxon>
        <taxon>Pentapetalae</taxon>
        <taxon>rosids</taxon>
        <taxon>fabids</taxon>
        <taxon>Rosales</taxon>
        <taxon>Rosaceae</taxon>
        <taxon>Amygdaloideae</taxon>
        <taxon>Maleae</taxon>
        <taxon>Malus</taxon>
    </lineage>
</organism>
<dbReference type="InterPro" id="IPR055315">
    <property type="entry name" value="Cramped-like"/>
</dbReference>
<reference evidence="2 3" key="1">
    <citation type="journal article" date="2019" name="G3 (Bethesda)">
        <title>Sequencing of a Wild Apple (Malus baccata) Genome Unravels the Differences Between Cultivated and Wild Apple Species Regarding Disease Resistance and Cold Tolerance.</title>
        <authorList>
            <person name="Chen X."/>
        </authorList>
    </citation>
    <scope>NUCLEOTIDE SEQUENCE [LARGE SCALE GENOMIC DNA]</scope>
    <source>
        <strain evidence="3">cv. Shandingzi</strain>
        <tissue evidence="2">Leaves</tissue>
    </source>
</reference>
<gene>
    <name evidence="2" type="ORF">C1H46_005081</name>
</gene>
<dbReference type="PANTHER" id="PTHR21677:SF4">
    <property type="entry name" value="TSL-KINASE INTERACTING-LIKE PROTEIN"/>
    <property type="match status" value="1"/>
</dbReference>
<dbReference type="GO" id="GO:0003682">
    <property type="term" value="F:chromatin binding"/>
    <property type="evidence" value="ECO:0007669"/>
    <property type="project" value="InterPro"/>
</dbReference>
<dbReference type="Proteomes" id="UP000315295">
    <property type="component" value="Unassembled WGS sequence"/>
</dbReference>
<sequence length="331" mass="36286">MKVCRETNRKVIKVPIESRAGMGSSMREQKTGRTTRVCPKATGKGGRADGMCLELPDKGGPFSGITKGPPDLECCQGKILLPQSKIKLQLFPVNEVTRIRLEKDGHHPYLELILRPQKKITSVLKHLNDKWGNSSVALNEPVLFPYKMHDSMSSNRRWTLNDGDISAGAVYAAIGCPAVFRLRYGWLSIEPKGADQPSTSANDLQSEVEQRCRSAATENVYDELGKHTVLATKDFRSINARETINADIENISTGVVDLKSNNVDGLPQDQRACQESNTALMICSRVNNDDRSLGLSGIKWTDSLGPFDLGLPVSQKLITGESTSSISGFVK</sequence>
<dbReference type="GO" id="GO:0005634">
    <property type="term" value="C:nucleus"/>
    <property type="evidence" value="ECO:0007669"/>
    <property type="project" value="TreeGrafter"/>
</dbReference>
<evidence type="ECO:0000313" key="3">
    <source>
        <dbReference type="Proteomes" id="UP000315295"/>
    </source>
</evidence>
<accession>A0A540NE72</accession>
<comment type="caution">
    <text evidence="2">The sequence shown here is derived from an EMBL/GenBank/DDBJ whole genome shotgun (WGS) entry which is preliminary data.</text>
</comment>
<protein>
    <recommendedName>
        <fullName evidence="4">TSL-kinase interacting protein 1</fullName>
    </recommendedName>
</protein>
<dbReference type="STRING" id="106549.A0A540NE72"/>
<dbReference type="PANTHER" id="PTHR21677">
    <property type="entry name" value="CRAMPED PROTEIN"/>
    <property type="match status" value="1"/>
</dbReference>
<dbReference type="GO" id="GO:0007389">
    <property type="term" value="P:pattern specification process"/>
    <property type="evidence" value="ECO:0007669"/>
    <property type="project" value="TreeGrafter"/>
</dbReference>
<proteinExistence type="predicted"/>
<evidence type="ECO:0000256" key="1">
    <source>
        <dbReference type="SAM" id="MobiDB-lite"/>
    </source>
</evidence>
<name>A0A540NE72_MALBA</name>
<dbReference type="AlphaFoldDB" id="A0A540NE72"/>
<keyword evidence="3" id="KW-1185">Reference proteome</keyword>
<feature type="region of interest" description="Disordered" evidence="1">
    <location>
        <begin position="22"/>
        <end position="42"/>
    </location>
</feature>